<feature type="region of interest" description="Disordered" evidence="4">
    <location>
        <begin position="1"/>
        <end position="122"/>
    </location>
</feature>
<accession>A0A7R9L9G8</accession>
<comment type="similarity">
    <text evidence="2">Belongs to the CCDC124 family.</text>
</comment>
<reference evidence="6" key="1">
    <citation type="submission" date="2020-11" db="EMBL/GenBank/DDBJ databases">
        <authorList>
            <person name="Tran Van P."/>
        </authorList>
    </citation>
    <scope>NUCLEOTIDE SEQUENCE</scope>
</reference>
<dbReference type="PANTHER" id="PTHR21680">
    <property type="entry name" value="COILED-COIL DOMAIN-CONTAINING PROTEIN 124"/>
    <property type="match status" value="1"/>
</dbReference>
<organism evidence="6">
    <name type="scientific">Oppiella nova</name>
    <dbReference type="NCBI Taxonomy" id="334625"/>
    <lineage>
        <taxon>Eukaryota</taxon>
        <taxon>Metazoa</taxon>
        <taxon>Ecdysozoa</taxon>
        <taxon>Arthropoda</taxon>
        <taxon>Chelicerata</taxon>
        <taxon>Arachnida</taxon>
        <taxon>Acari</taxon>
        <taxon>Acariformes</taxon>
        <taxon>Sarcoptiformes</taxon>
        <taxon>Oribatida</taxon>
        <taxon>Brachypylina</taxon>
        <taxon>Oppioidea</taxon>
        <taxon>Oppiidae</taxon>
        <taxon>Oppiella</taxon>
    </lineage>
</organism>
<protein>
    <recommendedName>
        <fullName evidence="5">Coiled-coil domain-containing protein</fullName>
    </recommendedName>
</protein>
<proteinExistence type="inferred from homology"/>
<feature type="compositionally biased region" description="Polar residues" evidence="4">
    <location>
        <begin position="96"/>
        <end position="108"/>
    </location>
</feature>
<dbReference type="GO" id="GO:0030496">
    <property type="term" value="C:midbody"/>
    <property type="evidence" value="ECO:0007669"/>
    <property type="project" value="UniProtKB-SubCell"/>
</dbReference>
<evidence type="ECO:0000259" key="5">
    <source>
        <dbReference type="Pfam" id="PF06244"/>
    </source>
</evidence>
<feature type="compositionally biased region" description="Basic and acidic residues" evidence="4">
    <location>
        <begin position="12"/>
        <end position="44"/>
    </location>
</feature>
<feature type="domain" description="Coiled-coil" evidence="5">
    <location>
        <begin position="127"/>
        <end position="208"/>
    </location>
</feature>
<dbReference type="PANTHER" id="PTHR21680:SF0">
    <property type="entry name" value="COILED-COIL DOMAIN-CONTAINING PROTEIN 124"/>
    <property type="match status" value="1"/>
</dbReference>
<dbReference type="EMBL" id="OC914926">
    <property type="protein sequence ID" value="CAD7637560.1"/>
    <property type="molecule type" value="Genomic_DNA"/>
</dbReference>
<comment type="subcellular location">
    <subcellularLocation>
        <location evidence="1">Midbody</location>
    </subcellularLocation>
</comment>
<dbReference type="Proteomes" id="UP000728032">
    <property type="component" value="Unassembled WGS sequence"/>
</dbReference>
<keyword evidence="3" id="KW-0175">Coiled coil</keyword>
<evidence type="ECO:0000256" key="1">
    <source>
        <dbReference type="ARBA" id="ARBA00004214"/>
    </source>
</evidence>
<evidence type="ECO:0000313" key="7">
    <source>
        <dbReference type="Proteomes" id="UP000728032"/>
    </source>
</evidence>
<feature type="compositionally biased region" description="Polar residues" evidence="4">
    <location>
        <begin position="1"/>
        <end position="11"/>
    </location>
</feature>
<dbReference type="InterPro" id="IPR054414">
    <property type="entry name" value="Ccdc124/Oxs1_C"/>
</dbReference>
<dbReference type="GO" id="GO:0003713">
    <property type="term" value="F:transcription coactivator activity"/>
    <property type="evidence" value="ECO:0007669"/>
    <property type="project" value="TreeGrafter"/>
</dbReference>
<evidence type="ECO:0000256" key="2">
    <source>
        <dbReference type="ARBA" id="ARBA00008296"/>
    </source>
</evidence>
<evidence type="ECO:0000256" key="3">
    <source>
        <dbReference type="ARBA" id="ARBA00023054"/>
    </source>
</evidence>
<evidence type="ECO:0000313" key="6">
    <source>
        <dbReference type="EMBL" id="CAD7637560.1"/>
    </source>
</evidence>
<gene>
    <name evidence="6" type="ORF">ONB1V03_LOCUS889</name>
</gene>
<name>A0A7R9L9G8_9ACAR</name>
<dbReference type="GO" id="GO:0006366">
    <property type="term" value="P:transcription by RNA polymerase II"/>
    <property type="evidence" value="ECO:0007669"/>
    <property type="project" value="TreeGrafter"/>
</dbReference>
<dbReference type="InterPro" id="IPR010422">
    <property type="entry name" value="Ccdc124/Oxs1"/>
</dbReference>
<evidence type="ECO:0000256" key="4">
    <source>
        <dbReference type="SAM" id="MobiDB-lite"/>
    </source>
</evidence>
<keyword evidence="7" id="KW-1185">Reference proteome</keyword>
<dbReference type="EMBL" id="CAJPVJ010000101">
    <property type="protein sequence ID" value="CAG2160870.1"/>
    <property type="molecule type" value="Genomic_DNA"/>
</dbReference>
<feature type="compositionally biased region" description="Basic and acidic residues" evidence="4">
    <location>
        <begin position="109"/>
        <end position="118"/>
    </location>
</feature>
<dbReference type="AlphaFoldDB" id="A0A7R9L9G8"/>
<sequence>MPKKLGTNTKSVEAKARKDAVKQAKIESAERLKEDALWKDDDKHVVRKQSRKEDKEKKKQEVMDRKAENRAAYEQEMSSLKSKKAAEEKAAKVSRFQINETIERQNQSKQKDTNKVETMEELPIEENVNRLVAEDNGARSVEDAIALLSTNEPEVDRHPEKRLKAAYTAFEAQNLDRIKSENPNLRLSQLKQILKKDWMKSPDNPLNQRIANYNTKN</sequence>
<dbReference type="OrthoDB" id="76412at2759"/>
<feature type="compositionally biased region" description="Basic and acidic residues" evidence="4">
    <location>
        <begin position="51"/>
        <end position="73"/>
    </location>
</feature>
<dbReference type="GO" id="GO:0005634">
    <property type="term" value="C:nucleus"/>
    <property type="evidence" value="ECO:0007669"/>
    <property type="project" value="TreeGrafter"/>
</dbReference>
<dbReference type="Pfam" id="PF06244">
    <property type="entry name" value="Ccdc124"/>
    <property type="match status" value="1"/>
</dbReference>